<evidence type="ECO:0000313" key="3">
    <source>
        <dbReference type="EMBL" id="CAK9042919.1"/>
    </source>
</evidence>
<gene>
    <name evidence="3" type="ORF">SCF082_LOCUS24621</name>
</gene>
<feature type="compositionally biased region" description="Basic and acidic residues" evidence="2">
    <location>
        <begin position="260"/>
        <end position="271"/>
    </location>
</feature>
<name>A0ABP0LWN2_9DINO</name>
<feature type="region of interest" description="Disordered" evidence="2">
    <location>
        <begin position="185"/>
        <end position="207"/>
    </location>
</feature>
<protein>
    <submittedName>
        <fullName evidence="3">Uncharacterized protein</fullName>
    </submittedName>
</protein>
<dbReference type="EMBL" id="CAXAMM010018221">
    <property type="protein sequence ID" value="CAK9042919.1"/>
    <property type="molecule type" value="Genomic_DNA"/>
</dbReference>
<organism evidence="3 4">
    <name type="scientific">Durusdinium trenchii</name>
    <dbReference type="NCBI Taxonomy" id="1381693"/>
    <lineage>
        <taxon>Eukaryota</taxon>
        <taxon>Sar</taxon>
        <taxon>Alveolata</taxon>
        <taxon>Dinophyceae</taxon>
        <taxon>Suessiales</taxon>
        <taxon>Symbiodiniaceae</taxon>
        <taxon>Durusdinium</taxon>
    </lineage>
</organism>
<reference evidence="3 4" key="1">
    <citation type="submission" date="2024-02" db="EMBL/GenBank/DDBJ databases">
        <authorList>
            <person name="Chen Y."/>
            <person name="Shah S."/>
            <person name="Dougan E. K."/>
            <person name="Thang M."/>
            <person name="Chan C."/>
        </authorList>
    </citation>
    <scope>NUCLEOTIDE SEQUENCE [LARGE SCALE GENOMIC DNA]</scope>
</reference>
<feature type="coiled-coil region" evidence="1">
    <location>
        <begin position="103"/>
        <end position="177"/>
    </location>
</feature>
<proteinExistence type="predicted"/>
<evidence type="ECO:0000256" key="1">
    <source>
        <dbReference type="SAM" id="Coils"/>
    </source>
</evidence>
<keyword evidence="1" id="KW-0175">Coiled coil</keyword>
<keyword evidence="4" id="KW-1185">Reference proteome</keyword>
<feature type="region of interest" description="Disordered" evidence="2">
    <location>
        <begin position="260"/>
        <end position="301"/>
    </location>
</feature>
<evidence type="ECO:0000313" key="4">
    <source>
        <dbReference type="Proteomes" id="UP001642464"/>
    </source>
</evidence>
<comment type="caution">
    <text evidence="3">The sequence shown here is derived from an EMBL/GenBank/DDBJ whole genome shotgun (WGS) entry which is preliminary data.</text>
</comment>
<sequence length="301" mass="33538">MGSEGVTAYFQFIQNNVHQIASGNEEAVRFEAEQRHREIMQSTIQALGSQCRIAIDQAREVCNKQILAMQGRINLLEGQLAESQAKVASADSLHQKRMSEQKAEAEKLHIQKMNDKMRELESMFEKMVEDASNKARALLEEERRQRQIMETEWAEQKERLEQELQKASETNALLQDQLDGLIPGHEAEAPQHLPGTATPALSEPAGREALPQPTEIDWKARLDAKFAQKLGDFYPSRATVTAPLPAAFELAQGKDEQFVDARETADERMSHAGDGGVDGKAPASSGDTNALRVVSRNYSEK</sequence>
<accession>A0ABP0LWN2</accession>
<dbReference type="Proteomes" id="UP001642464">
    <property type="component" value="Unassembled WGS sequence"/>
</dbReference>
<evidence type="ECO:0000256" key="2">
    <source>
        <dbReference type="SAM" id="MobiDB-lite"/>
    </source>
</evidence>